<name>A0A6G0TDY7_APHGL</name>
<protein>
    <submittedName>
        <fullName evidence="1">Uncharacterized protein</fullName>
    </submittedName>
</protein>
<gene>
    <name evidence="1" type="ORF">AGLY_011538</name>
</gene>
<proteinExistence type="predicted"/>
<evidence type="ECO:0000313" key="2">
    <source>
        <dbReference type="Proteomes" id="UP000475862"/>
    </source>
</evidence>
<reference evidence="1 2" key="1">
    <citation type="submission" date="2019-08" db="EMBL/GenBank/DDBJ databases">
        <title>The genome of the soybean aphid Biotype 1, its phylome, world population structure and adaptation to the North American continent.</title>
        <authorList>
            <person name="Giordano R."/>
            <person name="Donthu R.K."/>
            <person name="Hernandez A.G."/>
            <person name="Wright C.L."/>
            <person name="Zimin A.V."/>
        </authorList>
    </citation>
    <scope>NUCLEOTIDE SEQUENCE [LARGE SCALE GENOMIC DNA]</scope>
    <source>
        <tissue evidence="1">Whole aphids</tissue>
    </source>
</reference>
<dbReference type="OrthoDB" id="8236870at2759"/>
<feature type="non-terminal residue" evidence="1">
    <location>
        <position position="1"/>
    </location>
</feature>
<keyword evidence="2" id="KW-1185">Reference proteome</keyword>
<evidence type="ECO:0000313" key="1">
    <source>
        <dbReference type="EMBL" id="KAE9530076.1"/>
    </source>
</evidence>
<sequence length="181" mass="21813">KRTLPRWDFVLYKTSILRETQLEPVLKIQRSQTFVNVNSFTPSMIGYMFNGLHEIMSIPVKCLMDRSPLNVLEWYVLWKLFDLYYKNFGNYIRERVNVLVVIDSDVDRCNRKRILRNEGSDAVRSEWRFYTFLQNRMYSNLYNCIDLVWFENNEIVVPTIAKCIRDTITRDTVVTVERVYR</sequence>
<dbReference type="EMBL" id="VYZN01000043">
    <property type="protein sequence ID" value="KAE9530076.1"/>
    <property type="molecule type" value="Genomic_DNA"/>
</dbReference>
<dbReference type="AlphaFoldDB" id="A0A6G0TDY7"/>
<comment type="caution">
    <text evidence="1">The sequence shown here is derived from an EMBL/GenBank/DDBJ whole genome shotgun (WGS) entry which is preliminary data.</text>
</comment>
<accession>A0A6G0TDY7</accession>
<organism evidence="1 2">
    <name type="scientific">Aphis glycines</name>
    <name type="common">Soybean aphid</name>
    <dbReference type="NCBI Taxonomy" id="307491"/>
    <lineage>
        <taxon>Eukaryota</taxon>
        <taxon>Metazoa</taxon>
        <taxon>Ecdysozoa</taxon>
        <taxon>Arthropoda</taxon>
        <taxon>Hexapoda</taxon>
        <taxon>Insecta</taxon>
        <taxon>Pterygota</taxon>
        <taxon>Neoptera</taxon>
        <taxon>Paraneoptera</taxon>
        <taxon>Hemiptera</taxon>
        <taxon>Sternorrhyncha</taxon>
        <taxon>Aphidomorpha</taxon>
        <taxon>Aphidoidea</taxon>
        <taxon>Aphididae</taxon>
        <taxon>Aphidini</taxon>
        <taxon>Aphis</taxon>
        <taxon>Aphis</taxon>
    </lineage>
</organism>
<dbReference type="Proteomes" id="UP000475862">
    <property type="component" value="Unassembled WGS sequence"/>
</dbReference>